<dbReference type="PANTHER" id="PTHR35369">
    <property type="entry name" value="BLR3025 PROTEIN-RELATED"/>
    <property type="match status" value="1"/>
</dbReference>
<dbReference type="InterPro" id="IPR027417">
    <property type="entry name" value="P-loop_NTPase"/>
</dbReference>
<dbReference type="InterPro" id="IPR050356">
    <property type="entry name" value="SulA_CellDiv_inhibitor"/>
</dbReference>
<gene>
    <name evidence="2" type="ORF">KJI95_15930</name>
</gene>
<dbReference type="EMBL" id="JAHEPS010000007">
    <property type="protein sequence ID" value="MBT1445985.1"/>
    <property type="molecule type" value="Genomic_DNA"/>
</dbReference>
<reference evidence="2 3" key="1">
    <citation type="submission" date="2021-05" db="EMBL/GenBank/DDBJ databases">
        <title>Shewanella sp. JM162201.</title>
        <authorList>
            <person name="Xu S."/>
            <person name="Li A."/>
        </authorList>
    </citation>
    <scope>NUCLEOTIDE SEQUENCE [LARGE SCALE GENOMIC DNA]</scope>
    <source>
        <strain evidence="2 3">JM162201</strain>
    </source>
</reference>
<sequence>MKTSAKDLPGQLGRADIWLGQETCREPGYSTGIAALDAALPDGGWPRHGVCELSCPVAGSQSLLLLTPLLRTLTRERDCPVLLVGAPWQLNPVYLLQHGLRPEHFCQVSPASRKDTLWAMEQSLGSGGCRLLLGWLDRLTLTEARRLQLAAEKGACLAIILVDEPTAGNPLPLRLGISPAGGTPSLLSNRRSSLPTHPGQLELKLLKRRGGQAQESLLLDGLSPLLARYLPEQGSPRVVQGPWGVH</sequence>
<comment type="caution">
    <text evidence="2">The sequence shown here is derived from an EMBL/GenBank/DDBJ whole genome shotgun (WGS) entry which is preliminary data.</text>
</comment>
<accession>A0ABS5V7Q8</accession>
<evidence type="ECO:0000313" key="2">
    <source>
        <dbReference type="EMBL" id="MBT1445985.1"/>
    </source>
</evidence>
<dbReference type="Proteomes" id="UP001195903">
    <property type="component" value="Unassembled WGS sequence"/>
</dbReference>
<keyword evidence="1" id="KW-0227">DNA damage</keyword>
<protein>
    <recommendedName>
        <fullName evidence="4">SOS cell division inhibitor SulA</fullName>
    </recommendedName>
</protein>
<evidence type="ECO:0000313" key="3">
    <source>
        <dbReference type="Proteomes" id="UP001195903"/>
    </source>
</evidence>
<proteinExistence type="predicted"/>
<dbReference type="PANTHER" id="PTHR35369:SF3">
    <property type="entry name" value="TRANSLESION DNA SYNTHESIS-ASSOCIATED PROTEIN IMUA"/>
    <property type="match status" value="1"/>
</dbReference>
<evidence type="ECO:0008006" key="4">
    <source>
        <dbReference type="Google" id="ProtNLM"/>
    </source>
</evidence>
<dbReference type="SUPFAM" id="SSF52540">
    <property type="entry name" value="P-loop containing nucleoside triphosphate hydrolases"/>
    <property type="match status" value="1"/>
</dbReference>
<name>A0ABS5V7Q8_9GAMM</name>
<evidence type="ECO:0000256" key="1">
    <source>
        <dbReference type="ARBA" id="ARBA00022763"/>
    </source>
</evidence>
<dbReference type="Gene3D" id="3.40.50.300">
    <property type="entry name" value="P-loop containing nucleotide triphosphate hydrolases"/>
    <property type="match status" value="1"/>
</dbReference>
<dbReference type="RefSeq" id="WP_214508179.1">
    <property type="nucleotide sequence ID" value="NZ_JAHEPS010000007.1"/>
</dbReference>
<organism evidence="2 3">
    <name type="scientific">Shewanella jiangmenensis</name>
    <dbReference type="NCBI Taxonomy" id="2837387"/>
    <lineage>
        <taxon>Bacteria</taxon>
        <taxon>Pseudomonadati</taxon>
        <taxon>Pseudomonadota</taxon>
        <taxon>Gammaproteobacteria</taxon>
        <taxon>Alteromonadales</taxon>
        <taxon>Shewanellaceae</taxon>
        <taxon>Shewanella</taxon>
    </lineage>
</organism>
<keyword evidence="3" id="KW-1185">Reference proteome</keyword>